<comment type="caution">
    <text evidence="2">The sequence shown here is derived from an EMBL/GenBank/DDBJ whole genome shotgun (WGS) entry which is preliminary data.</text>
</comment>
<feature type="repeat" description="ANK" evidence="1">
    <location>
        <begin position="86"/>
        <end position="119"/>
    </location>
</feature>
<dbReference type="Pfam" id="PF12796">
    <property type="entry name" value="Ank_2"/>
    <property type="match status" value="1"/>
</dbReference>
<protein>
    <submittedName>
        <fullName evidence="2">Uncharacterized protein</fullName>
    </submittedName>
</protein>
<gene>
    <name evidence="2" type="ORF">CHARACLAT_028042</name>
</gene>
<dbReference type="Gene3D" id="1.25.40.20">
    <property type="entry name" value="Ankyrin repeat-containing domain"/>
    <property type="match status" value="1"/>
</dbReference>
<dbReference type="PANTHER" id="PTHR24168">
    <property type="entry name" value="KN MOTIF AND ANKYRIN REPEAT DOMAIN-CONTAINING"/>
    <property type="match status" value="1"/>
</dbReference>
<evidence type="ECO:0000313" key="2">
    <source>
        <dbReference type="EMBL" id="MED6265683.1"/>
    </source>
</evidence>
<organism evidence="2 3">
    <name type="scientific">Characodon lateralis</name>
    <dbReference type="NCBI Taxonomy" id="208331"/>
    <lineage>
        <taxon>Eukaryota</taxon>
        <taxon>Metazoa</taxon>
        <taxon>Chordata</taxon>
        <taxon>Craniata</taxon>
        <taxon>Vertebrata</taxon>
        <taxon>Euteleostomi</taxon>
        <taxon>Actinopterygii</taxon>
        <taxon>Neopterygii</taxon>
        <taxon>Teleostei</taxon>
        <taxon>Neoteleostei</taxon>
        <taxon>Acanthomorphata</taxon>
        <taxon>Ovalentaria</taxon>
        <taxon>Atherinomorphae</taxon>
        <taxon>Cyprinodontiformes</taxon>
        <taxon>Goodeidae</taxon>
        <taxon>Characodon</taxon>
    </lineage>
</organism>
<accession>A0ABU7CRV9</accession>
<reference evidence="2 3" key="1">
    <citation type="submission" date="2021-06" db="EMBL/GenBank/DDBJ databases">
        <authorList>
            <person name="Palmer J.M."/>
        </authorList>
    </citation>
    <scope>NUCLEOTIDE SEQUENCE [LARGE SCALE GENOMIC DNA]</scope>
    <source>
        <strain evidence="2 3">CL_MEX2019</strain>
        <tissue evidence="2">Muscle</tissue>
    </source>
</reference>
<dbReference type="InterPro" id="IPR036770">
    <property type="entry name" value="Ankyrin_rpt-contain_sf"/>
</dbReference>
<dbReference type="SMART" id="SM00248">
    <property type="entry name" value="ANK"/>
    <property type="match status" value="3"/>
</dbReference>
<keyword evidence="1" id="KW-0040">ANK repeat</keyword>
<evidence type="ECO:0000313" key="3">
    <source>
        <dbReference type="Proteomes" id="UP001352852"/>
    </source>
</evidence>
<evidence type="ECO:0000256" key="1">
    <source>
        <dbReference type="PROSITE-ProRule" id="PRU00023"/>
    </source>
</evidence>
<feature type="repeat" description="ANK" evidence="1">
    <location>
        <begin position="53"/>
        <end position="85"/>
    </location>
</feature>
<dbReference type="InterPro" id="IPR047184">
    <property type="entry name" value="KANK1-4"/>
</dbReference>
<dbReference type="SUPFAM" id="SSF48403">
    <property type="entry name" value="Ankyrin repeat"/>
    <property type="match status" value="1"/>
</dbReference>
<dbReference type="EMBL" id="JAHUTJ010003664">
    <property type="protein sequence ID" value="MED6265683.1"/>
    <property type="molecule type" value="Genomic_DNA"/>
</dbReference>
<name>A0ABU7CRV9_9TELE</name>
<keyword evidence="3" id="KW-1185">Reference proteome</keyword>
<dbReference type="PROSITE" id="PS50297">
    <property type="entry name" value="ANK_REP_REGION"/>
    <property type="match status" value="2"/>
</dbReference>
<dbReference type="PANTHER" id="PTHR24168:SF23">
    <property type="entry name" value="KN MOTIF AND ANKYRIN REPEAT DOMAIN-CONTAINING PROTEIN 3"/>
    <property type="match status" value="1"/>
</dbReference>
<sequence length="152" mass="16322">MVFPGVCCVDQQNKAGYTAIMLAALSTVKEEEDMAVVKKLFSQGNVNAKASQAGQTALMLAVSHGRQEMVQALLECGADVNVQDDEGSTALMCASEHGRAEIVKLLLEQPGCDISIVDNKSSKMEAFVRKSQICHKPRRAQSKRVEGGALII</sequence>
<proteinExistence type="predicted"/>
<dbReference type="Proteomes" id="UP001352852">
    <property type="component" value="Unassembled WGS sequence"/>
</dbReference>
<dbReference type="InterPro" id="IPR002110">
    <property type="entry name" value="Ankyrin_rpt"/>
</dbReference>
<dbReference type="PROSITE" id="PS50088">
    <property type="entry name" value="ANK_REPEAT"/>
    <property type="match status" value="2"/>
</dbReference>